<dbReference type="AlphaFoldDB" id="A0AA88KHJ8"/>
<proteinExistence type="predicted"/>
<dbReference type="RefSeq" id="XP_044547538.1">
    <property type="nucleotide sequence ID" value="XM_044695425.1"/>
</dbReference>
<dbReference type="GeneID" id="68098106"/>
<evidence type="ECO:0008006" key="3">
    <source>
        <dbReference type="Google" id="ProtNLM"/>
    </source>
</evidence>
<gene>
    <name evidence="1" type="ORF">C9374_005651</name>
</gene>
<accession>A0AA88KHJ8</accession>
<evidence type="ECO:0000313" key="2">
    <source>
        <dbReference type="Proteomes" id="UP000816034"/>
    </source>
</evidence>
<protein>
    <recommendedName>
        <fullName evidence="3">DUF4116 domain-containing protein</fullName>
    </recommendedName>
</protein>
<sequence>MFSSNPSNTQATVLDDDDFVFNLTDFEFNANLAETIKESRPEFSKSIQYRHREVTDINHDQHHLSEDYWLYVSEFIPLFDFNRFCLVCTAFSEIMTYNRRYLVLKKISKDYKSVLISSPNVNADSIIALTVERSPSDDPNFSKALQFDIFDFLIRTGKYQRNLFKYLKADHKYCDLSFELTDDIYLRPLQEDTIFECIEDFKHYTPERLLDDKEFILKKAFKASRESPNCYIALSTRLRSDKDVMIAAMKHNGALLNHIPYGATIDNDVLKAVLSCKPSRNHLLHNEYGQGIRFSKLRRHVLYHYFSRGEMIDREILRVAFKKEKLNVVTELVAITKLPKDIMLDALQVTFFTLRNFKMAYQLLEKYFYAYFHVGTENVENVHLDPYGYFYNNFREPMDGMEGYPPFRKWNMMEIVERLMEKDHGYFKFFMSDSFSAPTIQYLMRYMKSGRMAPALAKHILCKTLESKCVDETAKKMASDLVTFAFSDKSIVTKMVSFYPKLFSQLPEELKTHSTIIHACLPYTLDFVPENERTEEFYLKVWNKQHRLFYRRSRDRPKLVHDIIFSTNVETGKLIVRDHVLKYSNFLRYLQTAQFDGVSNIEDVITPSQVVTLLKSSPTRYVHSLHNVPHMSHDEVIIELVKISVHNHFSRLYSVDPDLIVPLITKDFIIRATFTYNPWYSSNMVRFLWDRDMIVLKKIFERTGAEKLNKEIAESLVHLVSGVDELVELVLACPKSLQYFSDAMQNKIGRSLETNKTEN</sequence>
<keyword evidence="2" id="KW-1185">Reference proteome</keyword>
<organism evidence="1 2">
    <name type="scientific">Naegleria lovaniensis</name>
    <name type="common">Amoeba</name>
    <dbReference type="NCBI Taxonomy" id="51637"/>
    <lineage>
        <taxon>Eukaryota</taxon>
        <taxon>Discoba</taxon>
        <taxon>Heterolobosea</taxon>
        <taxon>Tetramitia</taxon>
        <taxon>Eutetramitia</taxon>
        <taxon>Vahlkampfiidae</taxon>
        <taxon>Naegleria</taxon>
    </lineage>
</organism>
<dbReference type="EMBL" id="PYSW02000025">
    <property type="protein sequence ID" value="KAG2381859.1"/>
    <property type="molecule type" value="Genomic_DNA"/>
</dbReference>
<reference evidence="1 2" key="1">
    <citation type="journal article" date="2018" name="BMC Genomics">
        <title>The genome of Naegleria lovaniensis, the basis for a comparative approach to unravel pathogenicity factors of the human pathogenic amoeba N. fowleri.</title>
        <authorList>
            <person name="Liechti N."/>
            <person name="Schurch N."/>
            <person name="Bruggmann R."/>
            <person name="Wittwer M."/>
        </authorList>
    </citation>
    <scope>NUCLEOTIDE SEQUENCE [LARGE SCALE GENOMIC DNA]</scope>
    <source>
        <strain evidence="1 2">ATCC 30569</strain>
    </source>
</reference>
<name>A0AA88KHJ8_NAELO</name>
<comment type="caution">
    <text evidence="1">The sequence shown here is derived from an EMBL/GenBank/DDBJ whole genome shotgun (WGS) entry which is preliminary data.</text>
</comment>
<dbReference type="Proteomes" id="UP000816034">
    <property type="component" value="Unassembled WGS sequence"/>
</dbReference>
<evidence type="ECO:0000313" key="1">
    <source>
        <dbReference type="EMBL" id="KAG2381859.1"/>
    </source>
</evidence>